<dbReference type="GO" id="GO:0046943">
    <property type="term" value="F:carboxylic acid transmembrane transporter activity"/>
    <property type="evidence" value="ECO:0007669"/>
    <property type="project" value="TreeGrafter"/>
</dbReference>
<dbReference type="STRING" id="1234679.BN424_3078"/>
<dbReference type="PROSITE" id="PS50850">
    <property type="entry name" value="MFS"/>
    <property type="match status" value="1"/>
</dbReference>
<sequence length="404" mass="43570">MSSYQKKVLASSSAGLGLESMDIMFLTFALTSIIADLNVSGAAAGLISSITNVGMLLGGVTFGILADRFGRIKIFTYTILIFAFATGAMYFASNIYLVYLFRFLSGIGAGGEYGIGMAIVAEAFPKEKLGKMTSIVAITGQVGSIIAAIIAAIIIPRFGWNALFLFGLLPVVLTFFIRSHLDESEEWKASQIKESSQPSASLKELFKTPNLARQTISLMVMAVIQIAGYFGLMNWLPSIVQKQLGLSVSGSSLWMIATIIGMSLGMLLFGRILDTLGARLAYSVFLLVSAVSVFLFVFATNQWTMLLGGAVVGFFANGMFAGYGAIVSRLYPTHIRSTANNLIINTGRAIGGFSSVVIGFLLDKYNLMAVMLFLATLYLISFCIMLSVKGLKRENYFNPDFTGE</sequence>
<keyword evidence="3 6" id="KW-0812">Transmembrane</keyword>
<feature type="transmembrane region" description="Helical" evidence="6">
    <location>
        <begin position="133"/>
        <end position="154"/>
    </location>
</feature>
<feature type="transmembrane region" description="Helical" evidence="6">
    <location>
        <begin position="211"/>
        <end position="232"/>
    </location>
</feature>
<evidence type="ECO:0000256" key="6">
    <source>
        <dbReference type="SAM" id="Phobius"/>
    </source>
</evidence>
<keyword evidence="9" id="KW-1185">Reference proteome</keyword>
<dbReference type="InterPro" id="IPR011701">
    <property type="entry name" value="MFS"/>
</dbReference>
<dbReference type="PANTHER" id="PTHR23508:SF10">
    <property type="entry name" value="CARBOXYLIC ACID TRANSPORTER PROTEIN HOMOLOG"/>
    <property type="match status" value="1"/>
</dbReference>
<evidence type="ECO:0000313" key="9">
    <source>
        <dbReference type="Proteomes" id="UP000000212"/>
    </source>
</evidence>
<feature type="transmembrane region" description="Helical" evidence="6">
    <location>
        <begin position="280"/>
        <end position="299"/>
    </location>
</feature>
<dbReference type="Gene3D" id="1.20.1250.20">
    <property type="entry name" value="MFS general substrate transporter like domains"/>
    <property type="match status" value="1"/>
</dbReference>
<feature type="transmembrane region" description="Helical" evidence="6">
    <location>
        <begin position="160"/>
        <end position="177"/>
    </location>
</feature>
<dbReference type="Pfam" id="PF07690">
    <property type="entry name" value="MFS_1"/>
    <property type="match status" value="1"/>
</dbReference>
<evidence type="ECO:0000256" key="4">
    <source>
        <dbReference type="ARBA" id="ARBA00022989"/>
    </source>
</evidence>
<dbReference type="SUPFAM" id="SSF103473">
    <property type="entry name" value="MFS general substrate transporter"/>
    <property type="match status" value="1"/>
</dbReference>
<name>K8E6R4_CARML</name>
<accession>K8E6R4</accession>
<feature type="transmembrane region" description="Helical" evidence="6">
    <location>
        <begin position="368"/>
        <end position="388"/>
    </location>
</feature>
<reference evidence="9" key="1">
    <citation type="journal article" date="2013" name="Genome Announc.">
        <title>Complete Chromosome Sequence of Carnobacterium maltaromaticum LMA 28.</title>
        <authorList>
            <person name="Cailliez-Grimal C."/>
            <person name="Chaillou S."/>
            <person name="Anba-Mondoloni J."/>
            <person name="Loux V."/>
            <person name="Afzal M.I."/>
            <person name="Rahman A."/>
            <person name="Kergourlay G."/>
            <person name="Champomier-Verges M.C."/>
            <person name="Zagorec M."/>
            <person name="Dalgaard P."/>
            <person name="Leisner J.J."/>
            <person name="Prevost H."/>
            <person name="Revol-Junelles A.M."/>
            <person name="Borges F."/>
        </authorList>
    </citation>
    <scope>NUCLEOTIDE SEQUENCE</scope>
    <source>
        <strain evidence="9">LMA28</strain>
    </source>
</reference>
<evidence type="ECO:0000256" key="1">
    <source>
        <dbReference type="ARBA" id="ARBA00004651"/>
    </source>
</evidence>
<feature type="domain" description="Major facilitator superfamily (MFS) profile" evidence="7">
    <location>
        <begin position="8"/>
        <end position="393"/>
    </location>
</feature>
<evidence type="ECO:0000256" key="3">
    <source>
        <dbReference type="ARBA" id="ARBA00022692"/>
    </source>
</evidence>
<keyword evidence="5 6" id="KW-0472">Membrane</keyword>
<evidence type="ECO:0000313" key="8">
    <source>
        <dbReference type="EMBL" id="CCO12499.2"/>
    </source>
</evidence>
<evidence type="ECO:0000256" key="2">
    <source>
        <dbReference type="ARBA" id="ARBA00022448"/>
    </source>
</evidence>
<comment type="subcellular location">
    <subcellularLocation>
        <location evidence="1">Cell membrane</location>
        <topology evidence="1">Multi-pass membrane protein</topology>
    </subcellularLocation>
</comment>
<proteinExistence type="predicted"/>
<feature type="transmembrane region" description="Helical" evidence="6">
    <location>
        <begin position="39"/>
        <end position="62"/>
    </location>
</feature>
<feature type="transmembrane region" description="Helical" evidence="6">
    <location>
        <begin position="305"/>
        <end position="330"/>
    </location>
</feature>
<dbReference type="AlphaFoldDB" id="K8E6R4"/>
<organism evidence="8 9">
    <name type="scientific">Carnobacterium maltaromaticum LMA28</name>
    <dbReference type="NCBI Taxonomy" id="1234679"/>
    <lineage>
        <taxon>Bacteria</taxon>
        <taxon>Bacillati</taxon>
        <taxon>Bacillota</taxon>
        <taxon>Bacilli</taxon>
        <taxon>Lactobacillales</taxon>
        <taxon>Carnobacteriaceae</taxon>
        <taxon>Carnobacterium</taxon>
    </lineage>
</organism>
<evidence type="ECO:0000256" key="5">
    <source>
        <dbReference type="ARBA" id="ARBA00023136"/>
    </source>
</evidence>
<feature type="transmembrane region" description="Helical" evidence="6">
    <location>
        <begin position="74"/>
        <end position="93"/>
    </location>
</feature>
<dbReference type="KEGG" id="cml:BN424_3078"/>
<dbReference type="Proteomes" id="UP000000212">
    <property type="component" value="Chromosome"/>
</dbReference>
<dbReference type="HOGENOM" id="CLU_001265_46_6_9"/>
<feature type="transmembrane region" description="Helical" evidence="6">
    <location>
        <begin position="252"/>
        <end position="273"/>
    </location>
</feature>
<keyword evidence="4 6" id="KW-1133">Transmembrane helix</keyword>
<dbReference type="EMBL" id="HE999757">
    <property type="protein sequence ID" value="CCO12499.2"/>
    <property type="molecule type" value="Genomic_DNA"/>
</dbReference>
<evidence type="ECO:0000259" key="7">
    <source>
        <dbReference type="PROSITE" id="PS50850"/>
    </source>
</evidence>
<protein>
    <submittedName>
        <fullName evidence="8">Sugar (And other) transporter family protein</fullName>
    </submittedName>
</protein>
<dbReference type="InterPro" id="IPR020846">
    <property type="entry name" value="MFS_dom"/>
</dbReference>
<dbReference type="PANTHER" id="PTHR23508">
    <property type="entry name" value="CARBOXYLIC ACID TRANSPORTER PROTEIN HOMOLOG"/>
    <property type="match status" value="1"/>
</dbReference>
<keyword evidence="2" id="KW-0813">Transport</keyword>
<feature type="transmembrane region" description="Helical" evidence="6">
    <location>
        <begin position="342"/>
        <end position="362"/>
    </location>
</feature>
<dbReference type="InterPro" id="IPR036259">
    <property type="entry name" value="MFS_trans_sf"/>
</dbReference>
<dbReference type="eggNOG" id="COG2814">
    <property type="taxonomic scope" value="Bacteria"/>
</dbReference>
<gene>
    <name evidence="8" type="ORF">BN424_3078</name>
</gene>
<dbReference type="GO" id="GO:0005886">
    <property type="term" value="C:plasma membrane"/>
    <property type="evidence" value="ECO:0007669"/>
    <property type="project" value="UniProtKB-SubCell"/>
</dbReference>